<evidence type="ECO:0000313" key="2">
    <source>
        <dbReference type="Proteomes" id="UP000662857"/>
    </source>
</evidence>
<dbReference type="AlphaFoldDB" id="A0A895YJ04"/>
<dbReference type="KEGG" id="nhy:JQS43_21660"/>
<organism evidence="1 2">
    <name type="scientific">Natronosporangium hydrolyticum</name>
    <dbReference type="NCBI Taxonomy" id="2811111"/>
    <lineage>
        <taxon>Bacteria</taxon>
        <taxon>Bacillati</taxon>
        <taxon>Actinomycetota</taxon>
        <taxon>Actinomycetes</taxon>
        <taxon>Micromonosporales</taxon>
        <taxon>Micromonosporaceae</taxon>
        <taxon>Natronosporangium</taxon>
    </lineage>
</organism>
<accession>A0A895YJ04</accession>
<reference evidence="1" key="1">
    <citation type="submission" date="2021-02" db="EMBL/GenBank/DDBJ databases">
        <title>Natrosporangium hydrolyticum gen. nov., sp. nov, a haloalkaliphilic actinobacterium from a soda solonchak soil.</title>
        <authorList>
            <person name="Sorokin D.Y."/>
            <person name="Khijniak T.V."/>
            <person name="Zakharycheva A.P."/>
            <person name="Boueva O.V."/>
            <person name="Ariskina E.V."/>
            <person name="Hahnke R.L."/>
            <person name="Bunk B."/>
            <person name="Sproer C."/>
            <person name="Schumann P."/>
            <person name="Evtushenko L.I."/>
            <person name="Kublanov I.V."/>
        </authorList>
    </citation>
    <scope>NUCLEOTIDE SEQUENCE</scope>
    <source>
        <strain evidence="1">DSM 106523</strain>
    </source>
</reference>
<dbReference type="EMBL" id="CP070499">
    <property type="protein sequence ID" value="QSB14110.1"/>
    <property type="molecule type" value="Genomic_DNA"/>
</dbReference>
<protein>
    <submittedName>
        <fullName evidence="1">Uncharacterized protein</fullName>
    </submittedName>
</protein>
<name>A0A895YJ04_9ACTN</name>
<gene>
    <name evidence="1" type="ORF">JQS43_21660</name>
</gene>
<proteinExistence type="predicted"/>
<dbReference type="Proteomes" id="UP000662857">
    <property type="component" value="Chromosome"/>
</dbReference>
<dbReference type="RefSeq" id="WP_239676226.1">
    <property type="nucleotide sequence ID" value="NZ_CP070499.1"/>
</dbReference>
<evidence type="ECO:0000313" key="1">
    <source>
        <dbReference type="EMBL" id="QSB14110.1"/>
    </source>
</evidence>
<sequence length="79" mass="8919">MTRVMVCAAEEYDGVSRDCTDMPVPLADVAIASGSEPFIPEELRTDVIVPAGQRTYTEYMFTEDLYTLEWLEQAPQPEE</sequence>
<keyword evidence="2" id="KW-1185">Reference proteome</keyword>